<dbReference type="RefSeq" id="XP_004341780.1">
    <property type="nucleotide sequence ID" value="XM_004341732.1"/>
</dbReference>
<accession>L8H4N1</accession>
<keyword evidence="5" id="KW-1185">Reference proteome</keyword>
<dbReference type="AlphaFoldDB" id="L8H4N1"/>
<dbReference type="PANTHER" id="PTHR47447">
    <property type="entry name" value="OS03G0856100 PROTEIN"/>
    <property type="match status" value="1"/>
</dbReference>
<dbReference type="STRING" id="1257118.L8H4N1"/>
<dbReference type="OrthoDB" id="185373at2759"/>
<feature type="repeat" description="PPR" evidence="2">
    <location>
        <begin position="321"/>
        <end position="355"/>
    </location>
</feature>
<dbReference type="Pfam" id="PF13812">
    <property type="entry name" value="PPR_3"/>
    <property type="match status" value="1"/>
</dbReference>
<dbReference type="Gene3D" id="1.25.40.10">
    <property type="entry name" value="Tetratricopeptide repeat domain"/>
    <property type="match status" value="3"/>
</dbReference>
<feature type="repeat" description="PPR" evidence="2">
    <location>
        <begin position="250"/>
        <end position="285"/>
    </location>
</feature>
<dbReference type="VEuPathDB" id="AmoebaDB:ACA1_199720"/>
<evidence type="ECO:0000256" key="2">
    <source>
        <dbReference type="PROSITE-ProRule" id="PRU00708"/>
    </source>
</evidence>
<reference evidence="4 5" key="1">
    <citation type="journal article" date="2013" name="Genome Biol.">
        <title>Genome of Acanthamoeba castellanii highlights extensive lateral gene transfer and early evolution of tyrosine kinase signaling.</title>
        <authorList>
            <person name="Clarke M."/>
            <person name="Lohan A.J."/>
            <person name="Liu B."/>
            <person name="Lagkouvardos I."/>
            <person name="Roy S."/>
            <person name="Zafar N."/>
            <person name="Bertelli C."/>
            <person name="Schilde C."/>
            <person name="Kianianmomeni A."/>
            <person name="Burglin T.R."/>
            <person name="Frech C."/>
            <person name="Turcotte B."/>
            <person name="Kopec K.O."/>
            <person name="Synnott J.M."/>
            <person name="Choo C."/>
            <person name="Paponov I."/>
            <person name="Finkler A."/>
            <person name="Soon Heng Tan C."/>
            <person name="Hutchins A.P."/>
            <person name="Weinmeier T."/>
            <person name="Rattei T."/>
            <person name="Chu J.S."/>
            <person name="Gimenez G."/>
            <person name="Irimia M."/>
            <person name="Rigden D.J."/>
            <person name="Fitzpatrick D.A."/>
            <person name="Lorenzo-Morales J."/>
            <person name="Bateman A."/>
            <person name="Chiu C.H."/>
            <person name="Tang P."/>
            <person name="Hegemann P."/>
            <person name="Fromm H."/>
            <person name="Raoult D."/>
            <person name="Greub G."/>
            <person name="Miranda-Saavedra D."/>
            <person name="Chen N."/>
            <person name="Nash P."/>
            <person name="Ginger M.L."/>
            <person name="Horn M."/>
            <person name="Schaap P."/>
            <person name="Caler L."/>
            <person name="Loftus B."/>
        </authorList>
    </citation>
    <scope>NUCLEOTIDE SEQUENCE [LARGE SCALE GENOMIC DNA]</scope>
    <source>
        <strain evidence="4 5">Neff</strain>
    </source>
</reference>
<dbReference type="Proteomes" id="UP000011083">
    <property type="component" value="Unassembled WGS sequence"/>
</dbReference>
<sequence>MSRFSAFGRRAPVQLLPSAMRINGNSFWLAGRPSICGNGASCGLQLLCSAASVSRFSSTHSLAQNDVLLESQQLAKQGNFSKASELASAFVKEHEALPLESATYTALIDVFARAKRLDKAHSLLRDMEAKANRPDSVGVADAVYDKLVDEGATLDAEFYDAYISSLVGARKFRRAHQIYFHMSKRQKLPATATTYKNLITIYGESKRWDLVQDVLRKMASRNVLTEAAEGIDEAFAWVERLGAEREKSPNEKVYNSLIEACCLDADTLDRSWRALRNMKKAGVRPSTRTYNAILAGHSKFGRSGEISTVLEEMTKDEVPKDSYTYSLLVRAYASAADMRKAFDLYSDYKAAGFPPRHDLCNHLLNGLRQQAHTSHGEQGADSACQEGVSEALAHADALFDEMVQADMQINAFSFFNLIQANHLARNNGKALELYDEMKRRGVQLNARLVHLMGAVIATETDRLVLNGQF</sequence>
<proteinExistence type="predicted"/>
<dbReference type="GeneID" id="14920515"/>
<dbReference type="InterPro" id="IPR002885">
    <property type="entry name" value="PPR_rpt"/>
</dbReference>
<organism evidence="4 5">
    <name type="scientific">Acanthamoeba castellanii (strain ATCC 30010 / Neff)</name>
    <dbReference type="NCBI Taxonomy" id="1257118"/>
    <lineage>
        <taxon>Eukaryota</taxon>
        <taxon>Amoebozoa</taxon>
        <taxon>Discosea</taxon>
        <taxon>Longamoebia</taxon>
        <taxon>Centramoebida</taxon>
        <taxon>Acanthamoebidae</taxon>
        <taxon>Acanthamoeba</taxon>
    </lineage>
</organism>
<dbReference type="Pfam" id="PF01535">
    <property type="entry name" value="PPR"/>
    <property type="match status" value="2"/>
</dbReference>
<evidence type="ECO:0000313" key="4">
    <source>
        <dbReference type="EMBL" id="ELR19688.1"/>
    </source>
</evidence>
<evidence type="ECO:0000259" key="3">
    <source>
        <dbReference type="Pfam" id="PF17177"/>
    </source>
</evidence>
<dbReference type="KEGG" id="acan:ACA1_199720"/>
<feature type="repeat" description="PPR" evidence="2">
    <location>
        <begin position="100"/>
        <end position="134"/>
    </location>
</feature>
<protein>
    <submittedName>
        <fullName evidence="4">Pentatricopeptide repeat domain containing protein</fullName>
    </submittedName>
</protein>
<evidence type="ECO:0000256" key="1">
    <source>
        <dbReference type="ARBA" id="ARBA00022737"/>
    </source>
</evidence>
<feature type="domain" description="PROP1-like PPR" evidence="3">
    <location>
        <begin position="229"/>
        <end position="344"/>
    </location>
</feature>
<dbReference type="InterPro" id="IPR011990">
    <property type="entry name" value="TPR-like_helical_dom_sf"/>
</dbReference>
<dbReference type="PROSITE" id="PS51375">
    <property type="entry name" value="PPR"/>
    <property type="match status" value="4"/>
</dbReference>
<dbReference type="InterPro" id="IPR033443">
    <property type="entry name" value="PROP1-like_PPR_dom"/>
</dbReference>
<feature type="repeat" description="PPR" evidence="2">
    <location>
        <begin position="286"/>
        <end position="320"/>
    </location>
</feature>
<name>L8H4N1_ACACF</name>
<dbReference type="PANTHER" id="PTHR47447:SF17">
    <property type="entry name" value="OS12G0638900 PROTEIN"/>
    <property type="match status" value="1"/>
</dbReference>
<gene>
    <name evidence="4" type="ORF">ACA1_199720</name>
</gene>
<evidence type="ECO:0000313" key="5">
    <source>
        <dbReference type="Proteomes" id="UP000011083"/>
    </source>
</evidence>
<dbReference type="NCBIfam" id="TIGR00756">
    <property type="entry name" value="PPR"/>
    <property type="match status" value="3"/>
</dbReference>
<keyword evidence="1" id="KW-0677">Repeat</keyword>
<dbReference type="EMBL" id="KB007932">
    <property type="protein sequence ID" value="ELR19688.1"/>
    <property type="molecule type" value="Genomic_DNA"/>
</dbReference>
<dbReference type="Pfam" id="PF17177">
    <property type="entry name" value="PPR_long"/>
    <property type="match status" value="1"/>
</dbReference>